<keyword evidence="9" id="KW-1185">Reference proteome</keyword>
<keyword evidence="3 6" id="KW-0812">Transmembrane</keyword>
<evidence type="ECO:0000256" key="3">
    <source>
        <dbReference type="ARBA" id="ARBA00022692"/>
    </source>
</evidence>
<feature type="domain" description="Major facilitator superfamily (MFS) profile" evidence="7">
    <location>
        <begin position="171"/>
        <end position="418"/>
    </location>
</feature>
<feature type="transmembrane region" description="Helical" evidence="6">
    <location>
        <begin position="352"/>
        <end position="374"/>
    </location>
</feature>
<evidence type="ECO:0000256" key="5">
    <source>
        <dbReference type="ARBA" id="ARBA00023136"/>
    </source>
</evidence>
<dbReference type="SUPFAM" id="SSF103473">
    <property type="entry name" value="MFS general substrate transporter"/>
    <property type="match status" value="1"/>
</dbReference>
<sequence>MAATLRHHTDFKRLWVGDTIAQLGTNVGTIVLPLLAVGLLNASAFEMGLLTAAEYAAFLLIGLPAGAWVDRMRRRPMMIRMDLARAALLITVPVAWWLDALTFGHLVVVALLVGACTVFFDVGYQSYLPSLVGRELLVEGNAKLQASHSVAFTAGPALGGGLAQLIGAASALVTTGVGYLASAFFLSRISAAEPEPPRPATRDLRVEVMEGLRFVLGNRYLRSIVGCTATWNLFNGVNAAVMVLFLVNDIGLNEGSVGLVVGLAGVGGILGALLAGRIGRLLGQARTIWVAAVVSAPFGLLFPLAEPGPMLVVAVAGFLVVQAMGVVYNVAQVSFRQTICPDRLLGRMNASVRFIVWGTLPLGGLLGGVLGEWVGVRETVWVAVIGWAAAALWVVLSPLRALRDLPGQQDEPADKVAG</sequence>
<feature type="transmembrane region" description="Helical" evidence="6">
    <location>
        <begin position="223"/>
        <end position="245"/>
    </location>
</feature>
<evidence type="ECO:0000256" key="6">
    <source>
        <dbReference type="SAM" id="Phobius"/>
    </source>
</evidence>
<keyword evidence="2" id="KW-1003">Cell membrane</keyword>
<evidence type="ECO:0000259" key="7">
    <source>
        <dbReference type="PROSITE" id="PS50850"/>
    </source>
</evidence>
<evidence type="ECO:0000313" key="9">
    <source>
        <dbReference type="Proteomes" id="UP001596157"/>
    </source>
</evidence>
<dbReference type="PANTHER" id="PTHR23513">
    <property type="entry name" value="INTEGRAL MEMBRANE EFFLUX PROTEIN-RELATED"/>
    <property type="match status" value="1"/>
</dbReference>
<dbReference type="Proteomes" id="UP001596157">
    <property type="component" value="Unassembled WGS sequence"/>
</dbReference>
<reference evidence="9" key="1">
    <citation type="journal article" date="2019" name="Int. J. Syst. Evol. Microbiol.">
        <title>The Global Catalogue of Microorganisms (GCM) 10K type strain sequencing project: providing services to taxonomists for standard genome sequencing and annotation.</title>
        <authorList>
            <consortium name="The Broad Institute Genomics Platform"/>
            <consortium name="The Broad Institute Genome Sequencing Center for Infectious Disease"/>
            <person name="Wu L."/>
            <person name="Ma J."/>
        </authorList>
    </citation>
    <scope>NUCLEOTIDE SEQUENCE [LARGE SCALE GENOMIC DNA]</scope>
    <source>
        <strain evidence="9">CCUG 59778</strain>
    </source>
</reference>
<dbReference type="EMBL" id="JBHSKF010000004">
    <property type="protein sequence ID" value="MFC5287730.1"/>
    <property type="molecule type" value="Genomic_DNA"/>
</dbReference>
<feature type="transmembrane region" description="Helical" evidence="6">
    <location>
        <begin position="52"/>
        <end position="69"/>
    </location>
</feature>
<feature type="transmembrane region" description="Helical" evidence="6">
    <location>
        <begin position="257"/>
        <end position="275"/>
    </location>
</feature>
<dbReference type="Pfam" id="PF07690">
    <property type="entry name" value="MFS_1"/>
    <property type="match status" value="1"/>
</dbReference>
<name>A0ABW0EP16_9PSEU</name>
<dbReference type="PANTHER" id="PTHR23513:SF6">
    <property type="entry name" value="MAJOR FACILITATOR SUPERFAMILY ASSOCIATED DOMAIN-CONTAINING PROTEIN"/>
    <property type="match status" value="1"/>
</dbReference>
<dbReference type="InterPro" id="IPR020846">
    <property type="entry name" value="MFS_dom"/>
</dbReference>
<comment type="caution">
    <text evidence="8">The sequence shown here is derived from an EMBL/GenBank/DDBJ whole genome shotgun (WGS) entry which is preliminary data.</text>
</comment>
<dbReference type="CDD" id="cd06173">
    <property type="entry name" value="MFS_MefA_like"/>
    <property type="match status" value="1"/>
</dbReference>
<evidence type="ECO:0000256" key="4">
    <source>
        <dbReference type="ARBA" id="ARBA00022989"/>
    </source>
</evidence>
<keyword evidence="5 6" id="KW-0472">Membrane</keyword>
<evidence type="ECO:0000256" key="1">
    <source>
        <dbReference type="ARBA" id="ARBA00004651"/>
    </source>
</evidence>
<evidence type="ECO:0000256" key="2">
    <source>
        <dbReference type="ARBA" id="ARBA00022475"/>
    </source>
</evidence>
<accession>A0ABW0EP16</accession>
<organism evidence="8 9">
    <name type="scientific">Actinokineospora guangxiensis</name>
    <dbReference type="NCBI Taxonomy" id="1490288"/>
    <lineage>
        <taxon>Bacteria</taxon>
        <taxon>Bacillati</taxon>
        <taxon>Actinomycetota</taxon>
        <taxon>Actinomycetes</taxon>
        <taxon>Pseudonocardiales</taxon>
        <taxon>Pseudonocardiaceae</taxon>
        <taxon>Actinokineospora</taxon>
    </lineage>
</organism>
<feature type="transmembrane region" description="Helical" evidence="6">
    <location>
        <begin position="20"/>
        <end position="40"/>
    </location>
</feature>
<protein>
    <submittedName>
        <fullName evidence="8">MFS transporter</fullName>
    </submittedName>
</protein>
<evidence type="ECO:0000313" key="8">
    <source>
        <dbReference type="EMBL" id="MFC5287730.1"/>
    </source>
</evidence>
<gene>
    <name evidence="8" type="ORF">ACFPM7_11775</name>
</gene>
<feature type="transmembrane region" description="Helical" evidence="6">
    <location>
        <begin position="380"/>
        <end position="399"/>
    </location>
</feature>
<dbReference type="Gene3D" id="1.20.1250.20">
    <property type="entry name" value="MFS general substrate transporter like domains"/>
    <property type="match status" value="1"/>
</dbReference>
<comment type="subcellular location">
    <subcellularLocation>
        <location evidence="1">Cell membrane</location>
        <topology evidence="1">Multi-pass membrane protein</topology>
    </subcellularLocation>
</comment>
<dbReference type="RefSeq" id="WP_378246962.1">
    <property type="nucleotide sequence ID" value="NZ_JBHSKF010000004.1"/>
</dbReference>
<dbReference type="PROSITE" id="PS50850">
    <property type="entry name" value="MFS"/>
    <property type="match status" value="1"/>
</dbReference>
<keyword evidence="4 6" id="KW-1133">Transmembrane helix</keyword>
<feature type="transmembrane region" description="Helical" evidence="6">
    <location>
        <begin position="311"/>
        <end position="331"/>
    </location>
</feature>
<proteinExistence type="predicted"/>
<feature type="transmembrane region" description="Helical" evidence="6">
    <location>
        <begin position="287"/>
        <end position="305"/>
    </location>
</feature>
<dbReference type="InterPro" id="IPR036259">
    <property type="entry name" value="MFS_trans_sf"/>
</dbReference>
<dbReference type="InterPro" id="IPR011701">
    <property type="entry name" value="MFS"/>
</dbReference>